<organism evidence="2 3">
    <name type="scientific">Amycolatopsis rhabdoformis</name>
    <dbReference type="NCBI Taxonomy" id="1448059"/>
    <lineage>
        <taxon>Bacteria</taxon>
        <taxon>Bacillati</taxon>
        <taxon>Actinomycetota</taxon>
        <taxon>Actinomycetes</taxon>
        <taxon>Pseudonocardiales</taxon>
        <taxon>Pseudonocardiaceae</taxon>
        <taxon>Amycolatopsis</taxon>
    </lineage>
</organism>
<dbReference type="SUPFAM" id="SSF110296">
    <property type="entry name" value="Oligoxyloglucan reducing end-specific cellobiohydrolase"/>
    <property type="match status" value="1"/>
</dbReference>
<sequence length="344" mass="35944">MRALLVLLGAVLPLAAGGVATAAQRLPSWQLSPTGVTAQFRGLSAVSARVAWVSGTQGTVLRTTDAGRTWTPVGPPGTETLEFRDIQAFDADHAVVLSIGPGEDSRVYRTDDAGRHWRQTFRNTDPDAFYDCVAFFDPWRGLVMSDPVDGKFRVQTTADGGRTWRQIPDTAFPPALPGEAGFAASGQCVATVGPFDAWLAFGGGARARVLHTGDAGHHWTVTDTPLPSSASAGVFAVAFRTPWQGVAIGGDFANPTAPGPAVALSGDRGRTWHTPPQYPAGYRSGLAWLGGSVIAVGPGGSDLSPDGGRHWTSFDTGSFDTVDCTALGACWASGAGGRVARLQR</sequence>
<accession>A0ABZ1IPN9</accession>
<dbReference type="Gene3D" id="2.130.10.10">
    <property type="entry name" value="YVTN repeat-like/Quinoprotein amine dehydrogenase"/>
    <property type="match status" value="1"/>
</dbReference>
<reference evidence="2 3" key="1">
    <citation type="journal article" date="2015" name="Int. J. Syst. Evol. Microbiol.">
        <title>Amycolatopsis rhabdoformis sp. nov., an actinomycete isolated from a tropical forest soil.</title>
        <authorList>
            <person name="Souza W.R."/>
            <person name="Silva R.E."/>
            <person name="Goodfellow M."/>
            <person name="Busarakam K."/>
            <person name="Figueiro F.S."/>
            <person name="Ferreira D."/>
            <person name="Rodrigues-Filho E."/>
            <person name="Moraes L.A.B."/>
            <person name="Zucchi T.D."/>
        </authorList>
    </citation>
    <scope>NUCLEOTIDE SEQUENCE [LARGE SCALE GENOMIC DNA]</scope>
    <source>
        <strain evidence="2 3">NCIMB 14900</strain>
    </source>
</reference>
<evidence type="ECO:0000313" key="2">
    <source>
        <dbReference type="EMBL" id="WSE35138.1"/>
    </source>
</evidence>
<dbReference type="InterPro" id="IPR015943">
    <property type="entry name" value="WD40/YVTN_repeat-like_dom_sf"/>
</dbReference>
<protein>
    <submittedName>
        <fullName evidence="2">Oxidoreductase</fullName>
    </submittedName>
</protein>
<feature type="chain" id="PRO_5046488577" evidence="1">
    <location>
        <begin position="23"/>
        <end position="344"/>
    </location>
</feature>
<evidence type="ECO:0000256" key="1">
    <source>
        <dbReference type="SAM" id="SignalP"/>
    </source>
</evidence>
<keyword evidence="3" id="KW-1185">Reference proteome</keyword>
<dbReference type="CDD" id="cd15482">
    <property type="entry name" value="Sialidase_non-viral"/>
    <property type="match status" value="1"/>
</dbReference>
<feature type="signal peptide" evidence="1">
    <location>
        <begin position="1"/>
        <end position="22"/>
    </location>
</feature>
<dbReference type="PANTHER" id="PTHR47199:SF2">
    <property type="entry name" value="PHOTOSYSTEM II STABILITY_ASSEMBLY FACTOR HCF136, CHLOROPLASTIC"/>
    <property type="match status" value="1"/>
</dbReference>
<keyword evidence="1" id="KW-0732">Signal</keyword>
<evidence type="ECO:0000313" key="3">
    <source>
        <dbReference type="Proteomes" id="UP001330812"/>
    </source>
</evidence>
<dbReference type="PANTHER" id="PTHR47199">
    <property type="entry name" value="PHOTOSYSTEM II STABILITY/ASSEMBLY FACTOR HCF136, CHLOROPLASTIC"/>
    <property type="match status" value="1"/>
</dbReference>
<gene>
    <name evidence="2" type="ORF">VSH64_13225</name>
</gene>
<dbReference type="Proteomes" id="UP001330812">
    <property type="component" value="Chromosome"/>
</dbReference>
<name>A0ABZ1IPN9_9PSEU</name>
<dbReference type="EMBL" id="CP142149">
    <property type="protein sequence ID" value="WSE35138.1"/>
    <property type="molecule type" value="Genomic_DNA"/>
</dbReference>
<proteinExistence type="predicted"/>